<evidence type="ECO:0000313" key="7">
    <source>
        <dbReference type="Proteomes" id="UP000270296"/>
    </source>
</evidence>
<gene>
    <name evidence="6" type="ORF">SBAD_LOCUS3307</name>
</gene>
<name>A0A183II62_9BILA</name>
<dbReference type="Proteomes" id="UP000270296">
    <property type="component" value="Unassembled WGS sequence"/>
</dbReference>
<keyword evidence="5" id="KW-0131">Cell cycle</keyword>
<evidence type="ECO:0000313" key="6">
    <source>
        <dbReference type="EMBL" id="VDP00741.1"/>
    </source>
</evidence>
<evidence type="ECO:0000313" key="8">
    <source>
        <dbReference type="WBParaSite" id="SBAD_0000346101-mRNA-1"/>
    </source>
</evidence>
<keyword evidence="3" id="KW-0132">Cell division</keyword>
<dbReference type="GO" id="GO:0007088">
    <property type="term" value="P:regulation of mitotic nuclear division"/>
    <property type="evidence" value="ECO:0007669"/>
    <property type="project" value="TreeGrafter"/>
</dbReference>
<protein>
    <recommendedName>
        <fullName evidence="2">Protein aurora borealis</fullName>
    </recommendedName>
</protein>
<dbReference type="EMBL" id="UZAM01007678">
    <property type="protein sequence ID" value="VDP00741.1"/>
    <property type="molecule type" value="Genomic_DNA"/>
</dbReference>
<dbReference type="GO" id="GO:0005634">
    <property type="term" value="C:nucleus"/>
    <property type="evidence" value="ECO:0007669"/>
    <property type="project" value="TreeGrafter"/>
</dbReference>
<dbReference type="Pfam" id="PF15280">
    <property type="entry name" value="BORA_N"/>
    <property type="match status" value="1"/>
</dbReference>
<dbReference type="OrthoDB" id="6415170at2759"/>
<evidence type="ECO:0000256" key="4">
    <source>
        <dbReference type="ARBA" id="ARBA00022776"/>
    </source>
</evidence>
<evidence type="ECO:0000256" key="2">
    <source>
        <dbReference type="ARBA" id="ARBA00020055"/>
    </source>
</evidence>
<evidence type="ECO:0000256" key="5">
    <source>
        <dbReference type="ARBA" id="ARBA00023306"/>
    </source>
</evidence>
<sequence length="386" mass="41958">YDDETEKKIQSAIDKFFSGVEVLPSPASLIRTERNERCKSNECAPSLEDDLSKSLKCDVQCQTMITFPKDVDLVRLLGGSAMFLYDEDDDEVEDEEDCSSNEDSNLSTSSLRRKLFGISEASMPCAIKCSKSSSGILKHQLENLNMCADETYDMEDSVHLVSSPAKDEGSEFSRRSTWCAADTFGHANISPIRVVEEEDDDATAATNVSMLSFDKVENTDERNFDTAASAAGVSQRCINGYVMMNDDMHVQLSPVTAESKRVPPSGGDGITYVRTNDGDSSMAAVDDSPRRASRVFGNLVDSSNDAGKPLTSFGAFSNLAHGGTFSATDSGIGVSQITNSMNFTDASKFCEMSRLKDINFSSGWKIPLKASTPHPASDGQCFNLEH</sequence>
<dbReference type="InterPro" id="IPR023252">
    <property type="entry name" value="Aurora_borealis_protein"/>
</dbReference>
<evidence type="ECO:0000256" key="1">
    <source>
        <dbReference type="ARBA" id="ARBA00010963"/>
    </source>
</evidence>
<proteinExistence type="inferred from homology"/>
<dbReference type="PRINTS" id="PR02038">
    <property type="entry name" value="AURORABORA"/>
</dbReference>
<dbReference type="PANTHER" id="PTHR14728:SF2">
    <property type="entry name" value="PROTEIN AURORA BOREALIS"/>
    <property type="match status" value="1"/>
</dbReference>
<dbReference type="AlphaFoldDB" id="A0A183II62"/>
<dbReference type="GO" id="GO:0005737">
    <property type="term" value="C:cytoplasm"/>
    <property type="evidence" value="ECO:0007669"/>
    <property type="project" value="TreeGrafter"/>
</dbReference>
<organism evidence="8">
    <name type="scientific">Soboliphyme baturini</name>
    <dbReference type="NCBI Taxonomy" id="241478"/>
    <lineage>
        <taxon>Eukaryota</taxon>
        <taxon>Metazoa</taxon>
        <taxon>Ecdysozoa</taxon>
        <taxon>Nematoda</taxon>
        <taxon>Enoplea</taxon>
        <taxon>Dorylaimia</taxon>
        <taxon>Dioctophymatida</taxon>
        <taxon>Dioctophymatoidea</taxon>
        <taxon>Soboliphymatidae</taxon>
        <taxon>Soboliphyme</taxon>
    </lineage>
</organism>
<keyword evidence="7" id="KW-1185">Reference proteome</keyword>
<dbReference type="GO" id="GO:0051301">
    <property type="term" value="P:cell division"/>
    <property type="evidence" value="ECO:0007669"/>
    <property type="project" value="UniProtKB-KW"/>
</dbReference>
<accession>A0A183II62</accession>
<dbReference type="GO" id="GO:0019901">
    <property type="term" value="F:protein kinase binding"/>
    <property type="evidence" value="ECO:0007669"/>
    <property type="project" value="TreeGrafter"/>
</dbReference>
<reference evidence="8" key="1">
    <citation type="submission" date="2016-06" db="UniProtKB">
        <authorList>
            <consortium name="WormBaseParasite"/>
        </authorList>
    </citation>
    <scope>IDENTIFICATION</scope>
</reference>
<comment type="similarity">
    <text evidence="1">Belongs to the BORA family.</text>
</comment>
<dbReference type="WBParaSite" id="SBAD_0000346101-mRNA-1">
    <property type="protein sequence ID" value="SBAD_0000346101-mRNA-1"/>
    <property type="gene ID" value="SBAD_0000346101"/>
</dbReference>
<dbReference type="GO" id="GO:0060236">
    <property type="term" value="P:regulation of mitotic spindle organization"/>
    <property type="evidence" value="ECO:0007669"/>
    <property type="project" value="TreeGrafter"/>
</dbReference>
<keyword evidence="4" id="KW-0498">Mitosis</keyword>
<dbReference type="PANTHER" id="PTHR14728">
    <property type="entry name" value="PROTEIN AURORA BOREALIS"/>
    <property type="match status" value="1"/>
</dbReference>
<evidence type="ECO:0000256" key="3">
    <source>
        <dbReference type="ARBA" id="ARBA00022618"/>
    </source>
</evidence>
<reference evidence="6 7" key="2">
    <citation type="submission" date="2018-11" db="EMBL/GenBank/DDBJ databases">
        <authorList>
            <consortium name="Pathogen Informatics"/>
        </authorList>
    </citation>
    <scope>NUCLEOTIDE SEQUENCE [LARGE SCALE GENOMIC DNA]</scope>
</reference>